<dbReference type="Proteomes" id="UP000016023">
    <property type="component" value="Unassembled WGS sequence"/>
</dbReference>
<accession>H1Q013</accession>
<protein>
    <recommendedName>
        <fullName evidence="4">Fimbrillin family protein</fullName>
    </recommendedName>
</protein>
<comment type="caution">
    <text evidence="2">The sequence shown here is derived from an EMBL/GenBank/DDBJ whole genome shotgun (WGS) entry which is preliminary data.</text>
</comment>
<dbReference type="RefSeq" id="WP_006951178.1">
    <property type="nucleotide sequence ID" value="NZ_JH594521.1"/>
</dbReference>
<dbReference type="STRING" id="883158.HMPREF9140_00251"/>
<sequence length="468" mass="51538">MKTNALSLISIAALLLFTGCTSDETTDRITKPKNPDTDGLTAFVVEDNKPQTRTTGEYDGSGINFYWTADDHLWVNNGTLRKDVKNNIADLLVPNPNIPTGVKRAATAKFYFDGTYAANSYYVHYTGLLGTGDKVNFSAVQNQPIPNDASHLHASGDCGTGLAQRVEGRYHFTLNHKASYLTFIPYSTQESVREGVLTAIQITADQAIAGQFNFNDNGVVLSSRPVANSSTMSIYLKLNNFEIPTSPDPTKNASIIVLPPGNYSRIDVEYHIHSNATNMTGIIFKRYTGVNLAAGKNKKVSADLQVKNYGAYNTNTFREWSSPANGCPNVNECYWYFLQGYPTWDSKTLWEANGHLYTGGMWFLKRSQISGFNASHYGGVDRTALNNPQYEIAPYSTNGHPNLALTNRFFFMPALGYGYVGGGIGGAGRYWTSTNRGGNTAYVWAFSATSVGVGNNIYQMLMPWWIVQ</sequence>
<feature type="chain" id="PRO_5003552787" description="Fimbrillin family protein" evidence="1">
    <location>
        <begin position="23"/>
        <end position="468"/>
    </location>
</feature>
<dbReference type="AlphaFoldDB" id="H1Q013"/>
<evidence type="ECO:0000313" key="3">
    <source>
        <dbReference type="Proteomes" id="UP000016023"/>
    </source>
</evidence>
<dbReference type="PROSITE" id="PS51257">
    <property type="entry name" value="PROKAR_LIPOPROTEIN"/>
    <property type="match status" value="1"/>
</dbReference>
<reference evidence="2 3" key="1">
    <citation type="submission" date="2011-12" db="EMBL/GenBank/DDBJ databases">
        <title>The Genome Sequence of Prevotella micans F0438.</title>
        <authorList>
            <consortium name="The Broad Institute Genome Sequencing Platform"/>
            <person name="Earl A."/>
            <person name="Ward D."/>
            <person name="Feldgarden M."/>
            <person name="Gevers D."/>
            <person name="Izard J."/>
            <person name="Baranova O.V."/>
            <person name="Blanton J.M."/>
            <person name="Wade W.G."/>
            <person name="Dewhirst F.E."/>
            <person name="Young S.K."/>
            <person name="Zeng Q."/>
            <person name="Gargeya S."/>
            <person name="Fitzgerald M."/>
            <person name="Haas B."/>
            <person name="Abouelleil A."/>
            <person name="Alvarado L."/>
            <person name="Arachchi H.M."/>
            <person name="Berlin A."/>
            <person name="Chapman S.B."/>
            <person name="Gearin G."/>
            <person name="Goldberg J."/>
            <person name="Griggs A."/>
            <person name="Gujja S."/>
            <person name="Hansen M."/>
            <person name="Heiman D."/>
            <person name="Howarth C."/>
            <person name="Larimer J."/>
            <person name="Lui A."/>
            <person name="MacDonald P.J.P."/>
            <person name="McCowen C."/>
            <person name="Montmayeur A."/>
            <person name="Murphy C."/>
            <person name="Neiman D."/>
            <person name="Pearson M."/>
            <person name="Priest M."/>
            <person name="Roberts A."/>
            <person name="Saif S."/>
            <person name="Shea T."/>
            <person name="Sisk P."/>
            <person name="Stolte C."/>
            <person name="Sykes S."/>
            <person name="Wortman J."/>
            <person name="Nusbaum C."/>
            <person name="Birren B."/>
        </authorList>
    </citation>
    <scope>NUCLEOTIDE SEQUENCE [LARGE SCALE GENOMIC DNA]</scope>
    <source>
        <strain evidence="2 3">F0438</strain>
    </source>
</reference>
<dbReference type="EMBL" id="AGWK01000007">
    <property type="protein sequence ID" value="EHO74430.1"/>
    <property type="molecule type" value="Genomic_DNA"/>
</dbReference>
<keyword evidence="1" id="KW-0732">Signal</keyword>
<proteinExistence type="predicted"/>
<gene>
    <name evidence="2" type="ORF">HMPREF9140_00251</name>
</gene>
<organism evidence="2 3">
    <name type="scientific">Prevotella micans F0438</name>
    <dbReference type="NCBI Taxonomy" id="883158"/>
    <lineage>
        <taxon>Bacteria</taxon>
        <taxon>Pseudomonadati</taxon>
        <taxon>Bacteroidota</taxon>
        <taxon>Bacteroidia</taxon>
        <taxon>Bacteroidales</taxon>
        <taxon>Prevotellaceae</taxon>
        <taxon>Prevotella</taxon>
    </lineage>
</organism>
<feature type="signal peptide" evidence="1">
    <location>
        <begin position="1"/>
        <end position="22"/>
    </location>
</feature>
<dbReference type="PATRIC" id="fig|883158.3.peg.262"/>
<evidence type="ECO:0000313" key="2">
    <source>
        <dbReference type="EMBL" id="EHO74430.1"/>
    </source>
</evidence>
<keyword evidence="3" id="KW-1185">Reference proteome</keyword>
<name>H1Q013_9BACT</name>
<dbReference type="HOGENOM" id="CLU_035806_0_0_10"/>
<evidence type="ECO:0008006" key="4">
    <source>
        <dbReference type="Google" id="ProtNLM"/>
    </source>
</evidence>
<evidence type="ECO:0000256" key="1">
    <source>
        <dbReference type="SAM" id="SignalP"/>
    </source>
</evidence>